<comment type="pathway">
    <text evidence="1">Porphyrin-containing compound metabolism; siroheme biosynthesis; sirohydrochlorin from precorrin-2: step 1/1.</text>
</comment>
<keyword evidence="3" id="KW-0560">Oxidoreductase</keyword>
<dbReference type="HOGENOM" id="CLU_011276_8_1_0"/>
<dbReference type="UniPathway" id="UPA00262">
    <property type="reaction ID" value="UER00222"/>
</dbReference>
<comment type="catalytic activity">
    <reaction evidence="6">
        <text>precorrin-2 + NAD(+) = sirohydrochlorin + NADH + 2 H(+)</text>
        <dbReference type="Rhea" id="RHEA:15613"/>
        <dbReference type="ChEBI" id="CHEBI:15378"/>
        <dbReference type="ChEBI" id="CHEBI:57540"/>
        <dbReference type="ChEBI" id="CHEBI:57945"/>
        <dbReference type="ChEBI" id="CHEBI:58351"/>
        <dbReference type="ChEBI" id="CHEBI:58827"/>
        <dbReference type="EC" id="1.3.1.76"/>
    </reaction>
</comment>
<dbReference type="EC" id="1.3.1.76" evidence="2"/>
<name>A0A081C6U3_VECG1</name>
<dbReference type="InterPro" id="IPR028281">
    <property type="entry name" value="Sirohaem_synthase_central"/>
</dbReference>
<dbReference type="SUPFAM" id="SSF51735">
    <property type="entry name" value="NAD(P)-binding Rossmann-fold domains"/>
    <property type="match status" value="1"/>
</dbReference>
<dbReference type="InterPro" id="IPR036291">
    <property type="entry name" value="NAD(P)-bd_dom_sf"/>
</dbReference>
<dbReference type="AlphaFoldDB" id="A0A081C6U3"/>
<dbReference type="eggNOG" id="COG1648">
    <property type="taxonomic scope" value="Bacteria"/>
</dbReference>
<dbReference type="GO" id="GO:0043115">
    <property type="term" value="F:precorrin-2 dehydrogenase activity"/>
    <property type="evidence" value="ECO:0007669"/>
    <property type="project" value="UniProtKB-EC"/>
</dbReference>
<dbReference type="Proteomes" id="UP000030661">
    <property type="component" value="Unassembled WGS sequence"/>
</dbReference>
<dbReference type="Pfam" id="PF14824">
    <property type="entry name" value="Sirohm_synth_M"/>
    <property type="match status" value="1"/>
</dbReference>
<dbReference type="PANTHER" id="PTHR35330">
    <property type="entry name" value="SIROHEME BIOSYNTHESIS PROTEIN MET8"/>
    <property type="match status" value="1"/>
</dbReference>
<accession>A0A081C6U3</accession>
<evidence type="ECO:0000256" key="2">
    <source>
        <dbReference type="ARBA" id="ARBA00012400"/>
    </source>
</evidence>
<evidence type="ECO:0000313" key="9">
    <source>
        <dbReference type="Proteomes" id="UP000030661"/>
    </source>
</evidence>
<protein>
    <recommendedName>
        <fullName evidence="2">precorrin-2 dehydrogenase</fullName>
        <ecNumber evidence="2">1.3.1.76</ecNumber>
    </recommendedName>
</protein>
<dbReference type="InterPro" id="IPR028161">
    <property type="entry name" value="Met8-like"/>
</dbReference>
<dbReference type="Pfam" id="PF13241">
    <property type="entry name" value="NAD_binding_7"/>
    <property type="match status" value="1"/>
</dbReference>
<reference evidence="8" key="1">
    <citation type="journal article" date="2015" name="PeerJ">
        <title>First genomic representation of candidate bacterial phylum KSB3 points to enhanced environmental sensing as a trigger of wastewater bulking.</title>
        <authorList>
            <person name="Sekiguchi Y."/>
            <person name="Ohashi A."/>
            <person name="Parks D.H."/>
            <person name="Yamauchi T."/>
            <person name="Tyson G.W."/>
            <person name="Hugenholtz P."/>
        </authorList>
    </citation>
    <scope>NUCLEOTIDE SEQUENCE [LARGE SCALE GENOMIC DNA]</scope>
</reference>
<dbReference type="Gene3D" id="3.40.50.720">
    <property type="entry name" value="NAD(P)-binding Rossmann-like Domain"/>
    <property type="match status" value="1"/>
</dbReference>
<sequence>MNTLFPIFLKLNNQLCTVVGGGQIAARKISGLLECQAVVRVIASAAIPALHQLHQEQKIELHERAYQPGDIQDSVLVVAATNDDKLNTRIAQECAQERILCNIVDTPDLCSFYYGSVYTCGDLKIAISTNGAAPAFGKKIQAELAERYPETLLPYMRYLQHMRAIVKEKIASPAQRQKILETIVHDTEFFARAQGPEFQDAVDALDYAKELETWLEIH</sequence>
<dbReference type="GO" id="GO:0019354">
    <property type="term" value="P:siroheme biosynthetic process"/>
    <property type="evidence" value="ECO:0007669"/>
    <property type="project" value="UniProtKB-UniPathway"/>
</dbReference>
<feature type="domain" description="Siroheme synthase central" evidence="7">
    <location>
        <begin position="121"/>
        <end position="146"/>
    </location>
</feature>
<proteinExistence type="predicted"/>
<dbReference type="InterPro" id="IPR006367">
    <property type="entry name" value="Sirohaem_synthase_N"/>
</dbReference>
<dbReference type="SUPFAM" id="SSF75615">
    <property type="entry name" value="Siroheme synthase middle domains-like"/>
    <property type="match status" value="1"/>
</dbReference>
<evidence type="ECO:0000256" key="3">
    <source>
        <dbReference type="ARBA" id="ARBA00023002"/>
    </source>
</evidence>
<dbReference type="EMBL" id="DF820472">
    <property type="protein sequence ID" value="GAK60298.1"/>
    <property type="molecule type" value="Genomic_DNA"/>
</dbReference>
<keyword evidence="5" id="KW-0627">Porphyrin biosynthesis</keyword>
<organism evidence="8">
    <name type="scientific">Vecturithrix granuli</name>
    <dbReference type="NCBI Taxonomy" id="1499967"/>
    <lineage>
        <taxon>Bacteria</taxon>
        <taxon>Candidatus Moduliflexota</taxon>
        <taxon>Candidatus Vecturitrichia</taxon>
        <taxon>Candidatus Vecturitrichales</taxon>
        <taxon>Candidatus Vecturitrichaceae</taxon>
        <taxon>Candidatus Vecturithrix</taxon>
    </lineage>
</organism>
<evidence type="ECO:0000256" key="4">
    <source>
        <dbReference type="ARBA" id="ARBA00023027"/>
    </source>
</evidence>
<dbReference type="PANTHER" id="PTHR35330:SF1">
    <property type="entry name" value="SIROHEME BIOSYNTHESIS PROTEIN MET8"/>
    <property type="match status" value="1"/>
</dbReference>
<evidence type="ECO:0000256" key="5">
    <source>
        <dbReference type="ARBA" id="ARBA00023244"/>
    </source>
</evidence>
<keyword evidence="9" id="KW-1185">Reference proteome</keyword>
<dbReference type="STRING" id="1499967.U27_00189"/>
<dbReference type="Gene3D" id="1.10.8.610">
    <property type="entry name" value="SirC, precorrin-2 dehydrogenase, C-terminal helical domain-like"/>
    <property type="match status" value="1"/>
</dbReference>
<evidence type="ECO:0000259" key="7">
    <source>
        <dbReference type="Pfam" id="PF14824"/>
    </source>
</evidence>
<keyword evidence="4" id="KW-0520">NAD</keyword>
<evidence type="ECO:0000256" key="6">
    <source>
        <dbReference type="ARBA" id="ARBA00047561"/>
    </source>
</evidence>
<evidence type="ECO:0000256" key="1">
    <source>
        <dbReference type="ARBA" id="ARBA00005010"/>
    </source>
</evidence>
<dbReference type="InterPro" id="IPR042518">
    <property type="entry name" value="SirC_C"/>
</dbReference>
<gene>
    <name evidence="8" type="ORF">U27_00189</name>
</gene>
<evidence type="ECO:0000313" key="8">
    <source>
        <dbReference type="EMBL" id="GAK60298.1"/>
    </source>
</evidence>
<dbReference type="GO" id="GO:0004325">
    <property type="term" value="F:ferrochelatase activity"/>
    <property type="evidence" value="ECO:0007669"/>
    <property type="project" value="InterPro"/>
</dbReference>
<dbReference type="NCBIfam" id="TIGR01470">
    <property type="entry name" value="cysG_Nterm"/>
    <property type="match status" value="1"/>
</dbReference>